<dbReference type="InterPro" id="IPR017853">
    <property type="entry name" value="GH"/>
</dbReference>
<dbReference type="PROSITE" id="PS51257">
    <property type="entry name" value="PROKAR_LIPOPROTEIN"/>
    <property type="match status" value="1"/>
</dbReference>
<dbReference type="Pfam" id="PF21317">
    <property type="entry name" value="BetaGal_ABD_1"/>
    <property type="match status" value="1"/>
</dbReference>
<feature type="domain" description="Glycoside hydrolase 35 catalytic" evidence="7">
    <location>
        <begin position="55"/>
        <end position="374"/>
    </location>
</feature>
<dbReference type="Proteomes" id="UP000238206">
    <property type="component" value="Unassembled WGS sequence"/>
</dbReference>
<dbReference type="InterPro" id="IPR031330">
    <property type="entry name" value="Gly_Hdrlase_35_cat"/>
</dbReference>
<dbReference type="InterPro" id="IPR001944">
    <property type="entry name" value="Glycoside_Hdrlase_35"/>
</dbReference>
<dbReference type="PRINTS" id="PR00742">
    <property type="entry name" value="GLHYDRLASE35"/>
</dbReference>
<evidence type="ECO:0000259" key="9">
    <source>
        <dbReference type="Pfam" id="PF21467"/>
    </source>
</evidence>
<name>A0A2S8IPB1_BURCE</name>
<dbReference type="PIRSF" id="PIRSF006336">
    <property type="entry name" value="B-gal"/>
    <property type="match status" value="1"/>
</dbReference>
<dbReference type="Gene3D" id="2.60.120.260">
    <property type="entry name" value="Galactose-binding domain-like"/>
    <property type="match status" value="2"/>
</dbReference>
<evidence type="ECO:0000313" key="11">
    <source>
        <dbReference type="Proteomes" id="UP000238206"/>
    </source>
</evidence>
<dbReference type="PANTHER" id="PTHR23421">
    <property type="entry name" value="BETA-GALACTOSIDASE RELATED"/>
    <property type="match status" value="1"/>
</dbReference>
<feature type="domain" description="Beta-galactosidase galactose-binding" evidence="9">
    <location>
        <begin position="562"/>
        <end position="619"/>
    </location>
</feature>
<dbReference type="Pfam" id="PF01301">
    <property type="entry name" value="Glyco_hydro_35"/>
    <property type="match status" value="1"/>
</dbReference>
<comment type="caution">
    <text evidence="10">The sequence shown here is derived from an EMBL/GenBank/DDBJ whole genome shotgun (WGS) entry which is preliminary data.</text>
</comment>
<dbReference type="AlphaFoldDB" id="A0A2S8IPB1"/>
<dbReference type="PROSITE" id="PS01182">
    <property type="entry name" value="GLYCOSYL_HYDROL_F35"/>
    <property type="match status" value="1"/>
</dbReference>
<dbReference type="InterPro" id="IPR008979">
    <property type="entry name" value="Galactose-bd-like_sf"/>
</dbReference>
<dbReference type="GO" id="GO:0004565">
    <property type="term" value="F:beta-galactosidase activity"/>
    <property type="evidence" value="ECO:0007669"/>
    <property type="project" value="UniProtKB-EC"/>
</dbReference>
<evidence type="ECO:0000313" key="10">
    <source>
        <dbReference type="EMBL" id="PQP16616.1"/>
    </source>
</evidence>
<comment type="similarity">
    <text evidence="1 6">Belongs to the glycosyl hydrolase 35 family.</text>
</comment>
<evidence type="ECO:0000259" key="7">
    <source>
        <dbReference type="Pfam" id="PF01301"/>
    </source>
</evidence>
<dbReference type="InterPro" id="IPR019801">
    <property type="entry name" value="Glyco_hydro_35_CS"/>
</dbReference>
<proteinExistence type="inferred from homology"/>
<dbReference type="SUPFAM" id="SSF49785">
    <property type="entry name" value="Galactose-binding domain-like"/>
    <property type="match status" value="1"/>
</dbReference>
<evidence type="ECO:0000259" key="8">
    <source>
        <dbReference type="Pfam" id="PF21317"/>
    </source>
</evidence>
<organism evidence="10 11">
    <name type="scientific">Burkholderia cepacia</name>
    <name type="common">Pseudomonas cepacia</name>
    <dbReference type="NCBI Taxonomy" id="292"/>
    <lineage>
        <taxon>Bacteria</taxon>
        <taxon>Pseudomonadati</taxon>
        <taxon>Pseudomonadota</taxon>
        <taxon>Betaproteobacteria</taxon>
        <taxon>Burkholderiales</taxon>
        <taxon>Burkholderiaceae</taxon>
        <taxon>Burkholderia</taxon>
        <taxon>Burkholderia cepacia complex</taxon>
    </lineage>
</organism>
<dbReference type="EC" id="3.2.1.23" evidence="5"/>
<sequence length="642" mass="71346">MNRRNFLMAAALVPLLGACGRNKTSVKFEPRQILASPTPKNGDSHTLTFGDDGITFLLDGAPFQIRSGEMHPARIPREYWRHRIQMAKAMGMNTIAVYVMWNFHETAAGKFDFESDERDVETFTQLCQDEGMWVLLRPGPYICGEWDLGGIPSRLLAHDDIQLRVGSHRDPRFMDAARQYIAELVPRVRPLMSTNGGPILLIQIENEYATYGDDIAYLEEIRRAWVDGGIAGPFFTDDGVKQLRENRTALDGCAIGLSGPKAHDIDRIREEFPGSTVMGGEVYPGFFTHWGDRKFQGDDSDISRELSDFMRYGLSFSIYVIHGGTSFGFTAGANRDHKTGDYQPDITSYDYFAPIDEQGRAAASFTRYRDLIQAHLSEPLPPVPAAPPTIELAGDHSLRPFLFASLWDNLPAPTATSDAPRPMEMHGQQAGFVLYRHADIGGAGGPLSAGDVHDYATVFVDAEYAGGITRAKMPRYLAEGLRVVPNSEHVTLPTGGKVLDVLVEGMGRVNYGDDLIDRKGIDGDVAVGAKPLRGWTTYALPMDAEYITTLQQRCTNPTRPGLFFKAALVLDQVGDTFLDMRDWIKGVVWVNGRNLGRYWNVGPQFRLFCPAPWLRTGYNEVVIFDMHQITPAPIDLRSTLTG</sequence>
<dbReference type="EMBL" id="PUIQ01000023">
    <property type="protein sequence ID" value="PQP16616.1"/>
    <property type="molecule type" value="Genomic_DNA"/>
</dbReference>
<comment type="catalytic activity">
    <reaction evidence="5">
        <text>Hydrolysis of terminal non-reducing beta-D-galactose residues in beta-D-galactosides.</text>
        <dbReference type="EC" id="3.2.1.23"/>
    </reaction>
</comment>
<evidence type="ECO:0000256" key="4">
    <source>
        <dbReference type="PIRSR" id="PIRSR006336-1"/>
    </source>
</evidence>
<dbReference type="Gene3D" id="3.20.20.80">
    <property type="entry name" value="Glycosidases"/>
    <property type="match status" value="1"/>
</dbReference>
<evidence type="ECO:0000256" key="5">
    <source>
        <dbReference type="RuleBase" id="RU000675"/>
    </source>
</evidence>
<keyword evidence="2 5" id="KW-0378">Hydrolase</keyword>
<keyword evidence="3 5" id="KW-0326">Glycosidase</keyword>
<dbReference type="SUPFAM" id="SSF51445">
    <property type="entry name" value="(Trans)glycosidases"/>
    <property type="match status" value="1"/>
</dbReference>
<accession>A0A2S8IPB1</accession>
<feature type="domain" description="Beta-galactosidase 1-like first all-beta" evidence="8">
    <location>
        <begin position="420"/>
        <end position="540"/>
    </location>
</feature>
<evidence type="ECO:0000256" key="1">
    <source>
        <dbReference type="ARBA" id="ARBA00009809"/>
    </source>
</evidence>
<evidence type="ECO:0000256" key="2">
    <source>
        <dbReference type="ARBA" id="ARBA00022801"/>
    </source>
</evidence>
<evidence type="ECO:0000256" key="3">
    <source>
        <dbReference type="ARBA" id="ARBA00023295"/>
    </source>
</evidence>
<feature type="active site" description="Proton donor" evidence="4">
    <location>
        <position position="207"/>
    </location>
</feature>
<dbReference type="InterPro" id="IPR048912">
    <property type="entry name" value="BetaGal1-like_ABD1"/>
</dbReference>
<protein>
    <recommendedName>
        <fullName evidence="5">Beta-galactosidase</fullName>
        <ecNumber evidence="5">3.2.1.23</ecNumber>
    </recommendedName>
</protein>
<dbReference type="Pfam" id="PF21467">
    <property type="entry name" value="BetaGal_gal-bd"/>
    <property type="match status" value="1"/>
</dbReference>
<dbReference type="InterPro" id="IPR048913">
    <property type="entry name" value="BetaGal_gal-bd"/>
</dbReference>
<gene>
    <name evidence="10" type="ORF">C5615_18715</name>
</gene>
<feature type="active site" description="Nucleophile" evidence="4">
    <location>
        <position position="281"/>
    </location>
</feature>
<dbReference type="GO" id="GO:0005975">
    <property type="term" value="P:carbohydrate metabolic process"/>
    <property type="evidence" value="ECO:0007669"/>
    <property type="project" value="InterPro"/>
</dbReference>
<evidence type="ECO:0000256" key="6">
    <source>
        <dbReference type="RuleBase" id="RU003679"/>
    </source>
</evidence>
<reference evidence="10 11" key="1">
    <citation type="submission" date="2018-02" db="EMBL/GenBank/DDBJ databases">
        <title>Draft genome sequencing of Burkholderia cepacia Y14-15.</title>
        <authorList>
            <person name="Zheng B.-X."/>
        </authorList>
    </citation>
    <scope>NUCLEOTIDE SEQUENCE [LARGE SCALE GENOMIC DNA]</scope>
    <source>
        <strain evidence="10 11">Y14-15</strain>
    </source>
</reference>
<dbReference type="InterPro" id="IPR026283">
    <property type="entry name" value="B-gal_1-like"/>
</dbReference>